<gene>
    <name evidence="1" type="ORF">EFR84_06160</name>
</gene>
<accession>A0A432P6M6</accession>
<evidence type="ECO:0000313" key="1">
    <source>
        <dbReference type="EMBL" id="RUM08371.1"/>
    </source>
</evidence>
<proteinExistence type="predicted"/>
<dbReference type="AlphaFoldDB" id="A0A432P6M6"/>
<dbReference type="EMBL" id="RJTJ01000004">
    <property type="protein sequence ID" value="RUM08371.1"/>
    <property type="molecule type" value="Genomic_DNA"/>
</dbReference>
<reference evidence="1 2" key="1">
    <citation type="submission" date="2018-11" db="EMBL/GenBank/DDBJ databases">
        <title>Rhizobium chutanense sp. nov., isolated from root nodules of Phaseolus vulgaris in China.</title>
        <authorList>
            <person name="Huo Y."/>
        </authorList>
    </citation>
    <scope>NUCLEOTIDE SEQUENCE [LARGE SCALE GENOMIC DNA]</scope>
    <source>
        <strain evidence="1 2">C16</strain>
    </source>
</reference>
<evidence type="ECO:0000313" key="2">
    <source>
        <dbReference type="Proteomes" id="UP000278081"/>
    </source>
</evidence>
<comment type="caution">
    <text evidence="1">The sequence shown here is derived from an EMBL/GenBank/DDBJ whole genome shotgun (WGS) entry which is preliminary data.</text>
</comment>
<organism evidence="1 2">
    <name type="scientific">Rhizobium chutanense</name>
    <dbReference type="NCBI Taxonomy" id="2035448"/>
    <lineage>
        <taxon>Bacteria</taxon>
        <taxon>Pseudomonadati</taxon>
        <taxon>Pseudomonadota</taxon>
        <taxon>Alphaproteobacteria</taxon>
        <taxon>Hyphomicrobiales</taxon>
        <taxon>Rhizobiaceae</taxon>
        <taxon>Rhizobium/Agrobacterium group</taxon>
        <taxon>Rhizobium</taxon>
    </lineage>
</organism>
<dbReference type="Proteomes" id="UP000278081">
    <property type="component" value="Unassembled WGS sequence"/>
</dbReference>
<sequence length="77" mass="8867">MRSKVLNDVAALDQALRADLRAGCVVHRHGKILRQHYLQCLPCHPFHALRNREIAEVIERYQALFADIAKTGRDYVD</sequence>
<name>A0A432P6M6_9HYPH</name>
<protein>
    <submittedName>
        <fullName evidence="1">Uncharacterized protein</fullName>
    </submittedName>
</protein>